<dbReference type="GO" id="GO:0000981">
    <property type="term" value="F:DNA-binding transcription factor activity, RNA polymerase II-specific"/>
    <property type="evidence" value="ECO:0007669"/>
    <property type="project" value="InterPro"/>
</dbReference>
<dbReference type="AlphaFoldDB" id="A0A0G4L8P0"/>
<name>A0A0G4L8P0_VERLO</name>
<feature type="compositionally biased region" description="Acidic residues" evidence="2">
    <location>
        <begin position="15"/>
        <end position="25"/>
    </location>
</feature>
<dbReference type="GO" id="GO:0008270">
    <property type="term" value="F:zinc ion binding"/>
    <property type="evidence" value="ECO:0007669"/>
    <property type="project" value="InterPro"/>
</dbReference>
<reference evidence="5" key="1">
    <citation type="submission" date="2015-05" db="EMBL/GenBank/DDBJ databases">
        <authorList>
            <person name="Fogelqvist Johan"/>
        </authorList>
    </citation>
    <scope>NUCLEOTIDE SEQUENCE [LARGE SCALE GENOMIC DNA]</scope>
</reference>
<dbReference type="EMBL" id="CVQI01008891">
    <property type="protein sequence ID" value="CRK18392.1"/>
    <property type="molecule type" value="Genomic_DNA"/>
</dbReference>
<sequence>MSSAEDSTPSPDLDLGLDMDLDFDSAPEASALQAVADSMAAENAHTTTTTHMASSDNHDTSGMDTSEDKHDASSPSPAAEDRGSPTPSQNGKKRPSTSSAAEDPNAPPAKVTKRRAARACVSCRARKVRCDVVEGAPCGNCRWDNVECVVQESRRRKKALLTASTAVAVAEAQLRAKGSEGQHHQLHQQHPHHHALHQHPSLAPATANAPTASRQVQEMSRLRVRDAAMHITRMASELHHLRLEKFLPTTGVTVILPAMIIHLLEMKNPIAQARDRASRGFKQCMRVMEKLREIYAAADYATGFLDAALSKAAIDIGAGAGAQAAAVTQQNLKMANPSFGAQTPPPENAPYMTSSEALFAKPNQVVQATNNTNMVLPQTINAAALDLSASPPSTDKDLESTLGGLTPSASGGSEEPELLDLDFLQGQDDIDWNAMAGTELDMDQWLQFPPEGVNNSDEGLVANVFGEEGMQDAMNWAAAGAGDVKAEMAAAA</sequence>
<feature type="region of interest" description="Disordered" evidence="2">
    <location>
        <begin position="1"/>
        <end position="116"/>
    </location>
</feature>
<feature type="compositionally biased region" description="Basic and acidic residues" evidence="2">
    <location>
        <begin position="56"/>
        <end position="72"/>
    </location>
</feature>
<dbReference type="InterPro" id="IPR001138">
    <property type="entry name" value="Zn2Cys6_DnaBD"/>
</dbReference>
<feature type="compositionally biased region" description="Polar residues" evidence="2">
    <location>
        <begin position="85"/>
        <end position="100"/>
    </location>
</feature>
<dbReference type="PANTHER" id="PTHR47425:SF2">
    <property type="entry name" value="FARB-RELATED"/>
    <property type="match status" value="1"/>
</dbReference>
<dbReference type="PROSITE" id="PS50048">
    <property type="entry name" value="ZN2_CY6_FUNGAL_2"/>
    <property type="match status" value="1"/>
</dbReference>
<dbReference type="Gene3D" id="4.10.240.10">
    <property type="entry name" value="Zn(2)-C6 fungal-type DNA-binding domain"/>
    <property type="match status" value="1"/>
</dbReference>
<evidence type="ECO:0000313" key="5">
    <source>
        <dbReference type="Proteomes" id="UP000045706"/>
    </source>
</evidence>
<dbReference type="CDD" id="cd00067">
    <property type="entry name" value="GAL4"/>
    <property type="match status" value="1"/>
</dbReference>
<feature type="domain" description="Zn(2)-C6 fungal-type" evidence="3">
    <location>
        <begin position="119"/>
        <end position="150"/>
    </location>
</feature>
<keyword evidence="1" id="KW-0539">Nucleus</keyword>
<dbReference type="PANTHER" id="PTHR47425">
    <property type="entry name" value="FARB-RELATED"/>
    <property type="match status" value="1"/>
</dbReference>
<protein>
    <recommendedName>
        <fullName evidence="3">Zn(2)-C6 fungal-type domain-containing protein</fullName>
    </recommendedName>
</protein>
<dbReference type="InterPro" id="IPR052761">
    <property type="entry name" value="Fungal_Detox/Toxin_TFs"/>
</dbReference>
<dbReference type="CDD" id="cd12148">
    <property type="entry name" value="fungal_TF_MHR"/>
    <property type="match status" value="1"/>
</dbReference>
<dbReference type="Proteomes" id="UP000045706">
    <property type="component" value="Unassembled WGS sequence"/>
</dbReference>
<gene>
    <name evidence="4" type="ORF">BN1723_011556</name>
</gene>
<dbReference type="SMART" id="SM00066">
    <property type="entry name" value="GAL4"/>
    <property type="match status" value="1"/>
</dbReference>
<evidence type="ECO:0000256" key="2">
    <source>
        <dbReference type="SAM" id="MobiDB-lite"/>
    </source>
</evidence>
<evidence type="ECO:0000259" key="3">
    <source>
        <dbReference type="PROSITE" id="PS50048"/>
    </source>
</evidence>
<dbReference type="Pfam" id="PF00172">
    <property type="entry name" value="Zn_clus"/>
    <property type="match status" value="1"/>
</dbReference>
<proteinExistence type="predicted"/>
<evidence type="ECO:0000256" key="1">
    <source>
        <dbReference type="ARBA" id="ARBA00023242"/>
    </source>
</evidence>
<feature type="compositionally biased region" description="Polar residues" evidence="2">
    <location>
        <begin position="1"/>
        <end position="10"/>
    </location>
</feature>
<feature type="region of interest" description="Disordered" evidence="2">
    <location>
        <begin position="387"/>
        <end position="416"/>
    </location>
</feature>
<dbReference type="SUPFAM" id="SSF57701">
    <property type="entry name" value="Zn2/Cys6 DNA-binding domain"/>
    <property type="match status" value="1"/>
</dbReference>
<accession>A0A0G4L8P0</accession>
<feature type="region of interest" description="Disordered" evidence="2">
    <location>
        <begin position="177"/>
        <end position="199"/>
    </location>
</feature>
<dbReference type="InterPro" id="IPR036864">
    <property type="entry name" value="Zn2-C6_fun-type_DNA-bd_sf"/>
</dbReference>
<organism evidence="4 5">
    <name type="scientific">Verticillium longisporum</name>
    <name type="common">Verticillium dahliae var. longisporum</name>
    <dbReference type="NCBI Taxonomy" id="100787"/>
    <lineage>
        <taxon>Eukaryota</taxon>
        <taxon>Fungi</taxon>
        <taxon>Dikarya</taxon>
        <taxon>Ascomycota</taxon>
        <taxon>Pezizomycotina</taxon>
        <taxon>Sordariomycetes</taxon>
        <taxon>Hypocreomycetidae</taxon>
        <taxon>Glomerellales</taxon>
        <taxon>Plectosphaerellaceae</taxon>
        <taxon>Verticillium</taxon>
    </lineage>
</organism>
<feature type="compositionally biased region" description="Basic residues" evidence="2">
    <location>
        <begin position="184"/>
        <end position="197"/>
    </location>
</feature>
<evidence type="ECO:0000313" key="4">
    <source>
        <dbReference type="EMBL" id="CRK18392.1"/>
    </source>
</evidence>
<dbReference type="PROSITE" id="PS00463">
    <property type="entry name" value="ZN2_CY6_FUNGAL_1"/>
    <property type="match status" value="1"/>
</dbReference>